<dbReference type="PANTHER" id="PTHR43300:SF10">
    <property type="entry name" value="2,3,4,5-TETRAHYDROPYRIDINE-2,6-DICARBOXYLATE N-ACETYLTRANSFERASE"/>
    <property type="match status" value="1"/>
</dbReference>
<organism evidence="2">
    <name type="scientific">marine sediment metagenome</name>
    <dbReference type="NCBI Taxonomy" id="412755"/>
    <lineage>
        <taxon>unclassified sequences</taxon>
        <taxon>metagenomes</taxon>
        <taxon>ecological metagenomes</taxon>
    </lineage>
</organism>
<evidence type="ECO:0008006" key="3">
    <source>
        <dbReference type="Google" id="ProtNLM"/>
    </source>
</evidence>
<dbReference type="InterPro" id="IPR011004">
    <property type="entry name" value="Trimer_LpxA-like_sf"/>
</dbReference>
<evidence type="ECO:0000313" key="2">
    <source>
        <dbReference type="EMBL" id="KKN01370.1"/>
    </source>
</evidence>
<gene>
    <name evidence="2" type="ORF">LCGC14_1128470</name>
</gene>
<dbReference type="EMBL" id="LAZR01005270">
    <property type="protein sequence ID" value="KKN01370.1"/>
    <property type="molecule type" value="Genomic_DNA"/>
</dbReference>
<dbReference type="Gene3D" id="2.160.10.10">
    <property type="entry name" value="Hexapeptide repeat proteins"/>
    <property type="match status" value="2"/>
</dbReference>
<sequence>MFLLGILLLILSSTIVAKIFLILINLLHKPKEGVFFRSKDDKDYCYWSLRAVVKKWPVWLARQLSLPILETLVFKFLGVKTSFSNSLYEGWVDCEFVEFGKNVKIGQGSLIASNIIIKDKLIIKKISIKDNVIIGAHAVILPGTIIESNTIVDAISMTNINQHLEGNSIYRGSPAEKIKDMGLIIDKNQLETTIFKDNLLEKYDKENLKTHVKELSVPFHFYIISGWIIIGCSFILPGFLFFLFIFGFLVPNFLSVPFSFELLLNLKIILIILIIPLIFIGLYLIHLFFVALFTKWFYKLANNRGPTQGVFDRKLDESSRVLDYYHFGSFLFKYPIFVFIRSPFPWLLNWELKFIGSNKIGKGTVFEDTFIHSHINFGKNCYIGTYSHITNHLVDGVYGEENLTFFGAEIGNNCIFSLSSGALPGLEMEDNSTVLPMCATIKYDKLGENGIFGKFPAKKLKPEEIINFTGGEYNGK</sequence>
<comment type="caution">
    <text evidence="2">The sequence shown here is derived from an EMBL/GenBank/DDBJ whole genome shotgun (WGS) entry which is preliminary data.</text>
</comment>
<feature type="transmembrane region" description="Helical" evidence="1">
    <location>
        <begin position="268"/>
        <end position="294"/>
    </location>
</feature>
<dbReference type="InterPro" id="IPR050179">
    <property type="entry name" value="Trans_hexapeptide_repeat"/>
</dbReference>
<evidence type="ECO:0000256" key="1">
    <source>
        <dbReference type="SAM" id="Phobius"/>
    </source>
</evidence>
<protein>
    <recommendedName>
        <fullName evidence="3">Bacterial transferase hexapeptide repeat protein</fullName>
    </recommendedName>
</protein>
<keyword evidence="1" id="KW-0472">Membrane</keyword>
<reference evidence="2" key="1">
    <citation type="journal article" date="2015" name="Nature">
        <title>Complex archaea that bridge the gap between prokaryotes and eukaryotes.</title>
        <authorList>
            <person name="Spang A."/>
            <person name="Saw J.H."/>
            <person name="Jorgensen S.L."/>
            <person name="Zaremba-Niedzwiedzka K."/>
            <person name="Martijn J."/>
            <person name="Lind A.E."/>
            <person name="van Eijk R."/>
            <person name="Schleper C."/>
            <person name="Guy L."/>
            <person name="Ettema T.J."/>
        </authorList>
    </citation>
    <scope>NUCLEOTIDE SEQUENCE</scope>
</reference>
<accession>A0A0F9M1Z2</accession>
<proteinExistence type="predicted"/>
<dbReference type="AlphaFoldDB" id="A0A0F9M1Z2"/>
<keyword evidence="1" id="KW-1133">Transmembrane helix</keyword>
<name>A0A0F9M1Z2_9ZZZZ</name>
<dbReference type="SUPFAM" id="SSF51161">
    <property type="entry name" value="Trimeric LpxA-like enzymes"/>
    <property type="match status" value="2"/>
</dbReference>
<feature type="transmembrane region" description="Helical" evidence="1">
    <location>
        <begin position="219"/>
        <end position="248"/>
    </location>
</feature>
<feature type="transmembrane region" description="Helical" evidence="1">
    <location>
        <begin position="6"/>
        <end position="27"/>
    </location>
</feature>
<keyword evidence="1" id="KW-0812">Transmembrane</keyword>
<dbReference type="PANTHER" id="PTHR43300">
    <property type="entry name" value="ACETYLTRANSFERASE"/>
    <property type="match status" value="1"/>
</dbReference>